<accession>A0A7T8QWR6</accession>
<reference evidence="2" key="1">
    <citation type="submission" date="2021-01" db="EMBL/GenBank/DDBJ databases">
        <title>Caligus Genome Assembly.</title>
        <authorList>
            <person name="Gallardo-Escarate C."/>
        </authorList>
    </citation>
    <scope>NUCLEOTIDE SEQUENCE [LARGE SCALE GENOMIC DNA]</scope>
</reference>
<gene>
    <name evidence="1" type="ORF">FKW44_003041</name>
</gene>
<protein>
    <submittedName>
        <fullName evidence="1">Uncharacterized protein</fullName>
    </submittedName>
</protein>
<proteinExistence type="predicted"/>
<keyword evidence="2" id="KW-1185">Reference proteome</keyword>
<dbReference type="OrthoDB" id="9996331at2759"/>
<name>A0A7T8QWR6_CALRO</name>
<dbReference type="Proteomes" id="UP000595437">
    <property type="component" value="Chromosome 2"/>
</dbReference>
<organism evidence="1 2">
    <name type="scientific">Caligus rogercresseyi</name>
    <name type="common">Sea louse</name>
    <dbReference type="NCBI Taxonomy" id="217165"/>
    <lineage>
        <taxon>Eukaryota</taxon>
        <taxon>Metazoa</taxon>
        <taxon>Ecdysozoa</taxon>
        <taxon>Arthropoda</taxon>
        <taxon>Crustacea</taxon>
        <taxon>Multicrustacea</taxon>
        <taxon>Hexanauplia</taxon>
        <taxon>Copepoda</taxon>
        <taxon>Siphonostomatoida</taxon>
        <taxon>Caligidae</taxon>
        <taxon>Caligus</taxon>
    </lineage>
</organism>
<evidence type="ECO:0000313" key="2">
    <source>
        <dbReference type="Proteomes" id="UP000595437"/>
    </source>
</evidence>
<dbReference type="EMBL" id="CP045891">
    <property type="protein sequence ID" value="QQP57892.1"/>
    <property type="molecule type" value="Genomic_DNA"/>
</dbReference>
<sequence>MADPTEIACQLGISCKTVYNVNAGEWRGRSDRVARDVGRGEVINGPRGGPSEVIAVSRKGHGLPKSHVGGPPQVT</sequence>
<evidence type="ECO:0000313" key="1">
    <source>
        <dbReference type="EMBL" id="QQP57892.1"/>
    </source>
</evidence>
<dbReference type="AlphaFoldDB" id="A0A7T8QWR6"/>